<dbReference type="Proteomes" id="UP000178943">
    <property type="component" value="Unassembled WGS sequence"/>
</dbReference>
<name>A0A1F5V5F4_9BACT</name>
<sequence length="80" mass="9286">MKHKIGTILDKELIWEAKKIALQEKRPFSDVLEEALKEYLAKKSKAHSKKNIVQKTKGIMKMSPKLVRAVMEEAGWYESE</sequence>
<comment type="caution">
    <text evidence="1">The sequence shown here is derived from an EMBL/GenBank/DDBJ whole genome shotgun (WGS) entry which is preliminary data.</text>
</comment>
<evidence type="ECO:0000313" key="2">
    <source>
        <dbReference type="Proteomes" id="UP000178943"/>
    </source>
</evidence>
<dbReference type="Gene3D" id="1.10.1220.10">
    <property type="entry name" value="Met repressor-like"/>
    <property type="match status" value="1"/>
</dbReference>
<accession>A0A1F5V5F4</accession>
<reference evidence="1 2" key="1">
    <citation type="journal article" date="2016" name="Nat. Commun.">
        <title>Thousands of microbial genomes shed light on interconnected biogeochemical processes in an aquifer system.</title>
        <authorList>
            <person name="Anantharaman K."/>
            <person name="Brown C.T."/>
            <person name="Hug L.A."/>
            <person name="Sharon I."/>
            <person name="Castelle C.J."/>
            <person name="Probst A.J."/>
            <person name="Thomas B.C."/>
            <person name="Singh A."/>
            <person name="Wilkins M.J."/>
            <person name="Karaoz U."/>
            <person name="Brodie E.L."/>
            <person name="Williams K.H."/>
            <person name="Hubbard S.S."/>
            <person name="Banfield J.F."/>
        </authorList>
    </citation>
    <scope>NUCLEOTIDE SEQUENCE [LARGE SCALE GENOMIC DNA]</scope>
</reference>
<dbReference type="AlphaFoldDB" id="A0A1F5V5F4"/>
<dbReference type="InterPro" id="IPR013321">
    <property type="entry name" value="Arc_rbn_hlx_hlx"/>
</dbReference>
<protein>
    <recommendedName>
        <fullName evidence="3">Ribbon-helix-helix protein CopG domain-containing protein</fullName>
    </recommendedName>
</protein>
<gene>
    <name evidence="1" type="ORF">A2Y62_20165</name>
</gene>
<dbReference type="GO" id="GO:0006355">
    <property type="term" value="P:regulation of DNA-templated transcription"/>
    <property type="evidence" value="ECO:0007669"/>
    <property type="project" value="InterPro"/>
</dbReference>
<dbReference type="EMBL" id="MFGW01000238">
    <property type="protein sequence ID" value="OGF58646.1"/>
    <property type="molecule type" value="Genomic_DNA"/>
</dbReference>
<evidence type="ECO:0008006" key="3">
    <source>
        <dbReference type="Google" id="ProtNLM"/>
    </source>
</evidence>
<organism evidence="1 2">
    <name type="scientific">Candidatus Fischerbacteria bacterium RBG_13_37_8</name>
    <dbReference type="NCBI Taxonomy" id="1817863"/>
    <lineage>
        <taxon>Bacteria</taxon>
        <taxon>Candidatus Fischeribacteriota</taxon>
    </lineage>
</organism>
<evidence type="ECO:0000313" key="1">
    <source>
        <dbReference type="EMBL" id="OGF58646.1"/>
    </source>
</evidence>
<proteinExistence type="predicted"/>